<keyword evidence="1" id="KW-0812">Transmembrane</keyword>
<protein>
    <submittedName>
        <fullName evidence="2">Uncharacterized protein</fullName>
    </submittedName>
</protein>
<reference evidence="3" key="1">
    <citation type="submission" date="2016-10" db="EMBL/GenBank/DDBJ databases">
        <authorList>
            <person name="Varghese N."/>
            <person name="Submissions S."/>
        </authorList>
    </citation>
    <scope>NUCLEOTIDE SEQUENCE [LARGE SCALE GENOMIC DNA]</scope>
    <source>
        <strain evidence="3">DSM 23095</strain>
    </source>
</reference>
<evidence type="ECO:0000256" key="1">
    <source>
        <dbReference type="SAM" id="Phobius"/>
    </source>
</evidence>
<dbReference type="Proteomes" id="UP000199060">
    <property type="component" value="Unassembled WGS sequence"/>
</dbReference>
<keyword evidence="1" id="KW-0472">Membrane</keyword>
<organism evidence="2 3">
    <name type="scientific">Algoriphagus faecimaris</name>
    <dbReference type="NCBI Taxonomy" id="686796"/>
    <lineage>
        <taxon>Bacteria</taxon>
        <taxon>Pseudomonadati</taxon>
        <taxon>Bacteroidota</taxon>
        <taxon>Cytophagia</taxon>
        <taxon>Cytophagales</taxon>
        <taxon>Cyclobacteriaceae</taxon>
        <taxon>Algoriphagus</taxon>
    </lineage>
</organism>
<accession>A0A1G6TZ07</accession>
<dbReference type="AlphaFoldDB" id="A0A1G6TZ07"/>
<gene>
    <name evidence="2" type="ORF">SAMN04488104_102527</name>
</gene>
<feature type="transmembrane region" description="Helical" evidence="1">
    <location>
        <begin position="12"/>
        <end position="36"/>
    </location>
</feature>
<evidence type="ECO:0000313" key="2">
    <source>
        <dbReference type="EMBL" id="SDD34340.1"/>
    </source>
</evidence>
<feature type="transmembrane region" description="Helical" evidence="1">
    <location>
        <begin position="56"/>
        <end position="73"/>
    </location>
</feature>
<sequence length="92" mass="10617">MKIEFNFGNLKWLYAILYLILIGAIISLVHGLYDFIKIQETMDSTAKIDFLIKEALSSSLNGFILFFLLKWLADTLKSKKLNLSLQEDTQNQ</sequence>
<dbReference type="EMBL" id="FNAC01000025">
    <property type="protein sequence ID" value="SDD34340.1"/>
    <property type="molecule type" value="Genomic_DNA"/>
</dbReference>
<proteinExistence type="predicted"/>
<dbReference type="RefSeq" id="WP_087939998.1">
    <property type="nucleotide sequence ID" value="NZ_FNAC01000025.1"/>
</dbReference>
<keyword evidence="3" id="KW-1185">Reference proteome</keyword>
<evidence type="ECO:0000313" key="3">
    <source>
        <dbReference type="Proteomes" id="UP000199060"/>
    </source>
</evidence>
<name>A0A1G6TZ07_9BACT</name>
<keyword evidence="1" id="KW-1133">Transmembrane helix</keyword>